<proteinExistence type="predicted"/>
<feature type="domain" description="TRAM" evidence="1">
    <location>
        <begin position="19"/>
        <end position="68"/>
    </location>
</feature>
<dbReference type="EMBL" id="QMQV01000224">
    <property type="protein sequence ID" value="RLE45852.1"/>
    <property type="molecule type" value="Genomic_DNA"/>
</dbReference>
<organism evidence="2 3">
    <name type="scientific">Thermoproteota archaeon</name>
    <dbReference type="NCBI Taxonomy" id="2056631"/>
    <lineage>
        <taxon>Archaea</taxon>
        <taxon>Thermoproteota</taxon>
    </lineage>
</organism>
<dbReference type="SUPFAM" id="SSF50249">
    <property type="entry name" value="Nucleic acid-binding proteins"/>
    <property type="match status" value="1"/>
</dbReference>
<accession>A0A497EK59</accession>
<dbReference type="PROSITE" id="PS50926">
    <property type="entry name" value="TRAM"/>
    <property type="match status" value="1"/>
</dbReference>
<evidence type="ECO:0000313" key="2">
    <source>
        <dbReference type="EMBL" id="RLE45852.1"/>
    </source>
</evidence>
<reference evidence="2 3" key="1">
    <citation type="submission" date="2018-06" db="EMBL/GenBank/DDBJ databases">
        <title>Extensive metabolic versatility and redundancy in microbially diverse, dynamic hydrothermal sediments.</title>
        <authorList>
            <person name="Dombrowski N."/>
            <person name="Teske A."/>
            <person name="Baker B.J."/>
        </authorList>
    </citation>
    <scope>NUCLEOTIDE SEQUENCE [LARGE SCALE GENOMIC DNA]</scope>
    <source>
        <strain evidence="2">B66_G16</strain>
    </source>
</reference>
<name>A0A497EK59_9CREN</name>
<comment type="caution">
    <text evidence="2">The sequence shown here is derived from an EMBL/GenBank/DDBJ whole genome shotgun (WGS) entry which is preliminary data.</text>
</comment>
<dbReference type="Gene3D" id="2.40.50.140">
    <property type="entry name" value="Nucleic acid-binding proteins"/>
    <property type="match status" value="1"/>
</dbReference>
<sequence>MNKDRKEKRLPRSYFNPKPVKVGEELDVTISDKSKRGDGIVRIGGYVVFVPNTEPGDQVRIKIFKIRP</sequence>
<dbReference type="AlphaFoldDB" id="A0A497EK59"/>
<feature type="non-terminal residue" evidence="2">
    <location>
        <position position="68"/>
    </location>
</feature>
<dbReference type="InterPro" id="IPR002792">
    <property type="entry name" value="TRAM_dom"/>
</dbReference>
<dbReference type="InterPro" id="IPR012340">
    <property type="entry name" value="NA-bd_OB-fold"/>
</dbReference>
<protein>
    <submittedName>
        <fullName evidence="2">Deoxyribonuclease</fullName>
    </submittedName>
</protein>
<dbReference type="Proteomes" id="UP000278475">
    <property type="component" value="Unassembled WGS sequence"/>
</dbReference>
<gene>
    <name evidence="2" type="ORF">DRJ31_10720</name>
</gene>
<dbReference type="Pfam" id="PF01938">
    <property type="entry name" value="TRAM"/>
    <property type="match status" value="1"/>
</dbReference>
<evidence type="ECO:0000313" key="3">
    <source>
        <dbReference type="Proteomes" id="UP000278475"/>
    </source>
</evidence>
<evidence type="ECO:0000259" key="1">
    <source>
        <dbReference type="PROSITE" id="PS50926"/>
    </source>
</evidence>